<gene>
    <name evidence="2" type="ORF">AUC43_15515</name>
</gene>
<evidence type="ECO:0000256" key="1">
    <source>
        <dbReference type="SAM" id="Phobius"/>
    </source>
</evidence>
<evidence type="ECO:0000313" key="3">
    <source>
        <dbReference type="Proteomes" id="UP000059542"/>
    </source>
</evidence>
<dbReference type="STRING" id="1411621.AUC43_15515"/>
<feature type="transmembrane region" description="Helical" evidence="1">
    <location>
        <begin position="83"/>
        <end position="103"/>
    </location>
</feature>
<dbReference type="PANTHER" id="PTHR35519:SF2">
    <property type="entry name" value="PH DOMAIN PROTEIN"/>
    <property type="match status" value="1"/>
</dbReference>
<dbReference type="KEGG" id="hyg:AUC43_15515"/>
<protein>
    <recommendedName>
        <fullName evidence="4">DUF4112 domain-containing protein</fullName>
    </recommendedName>
</protein>
<dbReference type="InterPro" id="IPR025187">
    <property type="entry name" value="DUF4112"/>
</dbReference>
<reference evidence="2 3" key="1">
    <citation type="submission" date="2015-12" db="EMBL/GenBank/DDBJ databases">
        <authorList>
            <person name="Shamseldin A."/>
            <person name="Moawad H."/>
            <person name="Abd El-Rahim W.M."/>
            <person name="Sadowsky M.J."/>
        </authorList>
    </citation>
    <scope>NUCLEOTIDE SEQUENCE [LARGE SCALE GENOMIC DNA]</scope>
    <source>
        <strain evidence="2 3">DG5B</strain>
    </source>
</reference>
<accession>A0A0U4C1B8</accession>
<dbReference type="RefSeq" id="WP_068195640.1">
    <property type="nucleotide sequence ID" value="NZ_CP013909.1"/>
</dbReference>
<keyword evidence="1" id="KW-1133">Transmembrane helix</keyword>
<dbReference type="AlphaFoldDB" id="A0A0U4C1B8"/>
<proteinExistence type="predicted"/>
<keyword evidence="1" id="KW-0472">Membrane</keyword>
<keyword evidence="3" id="KW-1185">Reference proteome</keyword>
<organism evidence="2 3">
    <name type="scientific">Hymenobacter sedentarius</name>
    <dbReference type="NCBI Taxonomy" id="1411621"/>
    <lineage>
        <taxon>Bacteria</taxon>
        <taxon>Pseudomonadati</taxon>
        <taxon>Bacteroidota</taxon>
        <taxon>Cytophagia</taxon>
        <taxon>Cytophagales</taxon>
        <taxon>Hymenobacteraceae</taxon>
        <taxon>Hymenobacter</taxon>
    </lineage>
</organism>
<dbReference type="Proteomes" id="UP000059542">
    <property type="component" value="Chromosome"/>
</dbReference>
<keyword evidence="1" id="KW-0812">Transmembrane</keyword>
<evidence type="ECO:0000313" key="2">
    <source>
        <dbReference type="EMBL" id="ALW86369.1"/>
    </source>
</evidence>
<name>A0A0U4C1B8_9BACT</name>
<sequence length="171" mass="18512">MPQPSRLPASAPFDADERLRWVERIAHLMDSQFRLPGTRFRFGLDPLLGLVPILGDLSSTAVSVALLLTMLRHGASGAVVVRMALNILLDTVVGAVPVLGNLFDFAYKSNERNVALLRSHYAEGRYRGSGKGLVVALVLGFLVVLGLVGWGSVALLGWLWHYFAAHPVPGT</sequence>
<evidence type="ECO:0008006" key="4">
    <source>
        <dbReference type="Google" id="ProtNLM"/>
    </source>
</evidence>
<dbReference type="PANTHER" id="PTHR35519">
    <property type="entry name" value="MEMBRANE PROTEINS"/>
    <property type="match status" value="1"/>
</dbReference>
<feature type="transmembrane region" description="Helical" evidence="1">
    <location>
        <begin position="47"/>
        <end position="71"/>
    </location>
</feature>
<dbReference type="EMBL" id="CP013909">
    <property type="protein sequence ID" value="ALW86369.1"/>
    <property type="molecule type" value="Genomic_DNA"/>
</dbReference>
<feature type="transmembrane region" description="Helical" evidence="1">
    <location>
        <begin position="133"/>
        <end position="160"/>
    </location>
</feature>
<dbReference type="Pfam" id="PF13430">
    <property type="entry name" value="DUF4112"/>
    <property type="match status" value="1"/>
</dbReference>